<evidence type="ECO:0000313" key="2">
    <source>
        <dbReference type="Proteomes" id="UP000245207"/>
    </source>
</evidence>
<dbReference type="OrthoDB" id="694146at2759"/>
<sequence>MSIANSRNSVELTLWDDLAETFQKDEIDKLQKPVIIAVTSCRVSKYYNKLQLSSTPATYYYINPKIPQLEQYQAEYRKLFNLNPPLEIVRHPYEDIEKEKMRNRFPLAVLLTQTPKTYEGVRFTCEGNITSIQTSKYWYYPSCTTCIQKVRENDGVFDCRAHGPLENPFYR</sequence>
<name>A0A2U1PX44_ARTAN</name>
<organism evidence="1 2">
    <name type="scientific">Artemisia annua</name>
    <name type="common">Sweet wormwood</name>
    <dbReference type="NCBI Taxonomy" id="35608"/>
    <lineage>
        <taxon>Eukaryota</taxon>
        <taxon>Viridiplantae</taxon>
        <taxon>Streptophyta</taxon>
        <taxon>Embryophyta</taxon>
        <taxon>Tracheophyta</taxon>
        <taxon>Spermatophyta</taxon>
        <taxon>Magnoliopsida</taxon>
        <taxon>eudicotyledons</taxon>
        <taxon>Gunneridae</taxon>
        <taxon>Pentapetalae</taxon>
        <taxon>asterids</taxon>
        <taxon>campanulids</taxon>
        <taxon>Asterales</taxon>
        <taxon>Asteraceae</taxon>
        <taxon>Asteroideae</taxon>
        <taxon>Anthemideae</taxon>
        <taxon>Artemisiinae</taxon>
        <taxon>Artemisia</taxon>
    </lineage>
</organism>
<gene>
    <name evidence="1" type="ORF">CTI12_AA059170</name>
</gene>
<proteinExistence type="predicted"/>
<dbReference type="GO" id="GO:0003677">
    <property type="term" value="F:DNA binding"/>
    <property type="evidence" value="ECO:0007669"/>
    <property type="project" value="UniProtKB-KW"/>
</dbReference>
<dbReference type="SUPFAM" id="SSF50249">
    <property type="entry name" value="Nucleic acid-binding proteins"/>
    <property type="match status" value="2"/>
</dbReference>
<dbReference type="AlphaFoldDB" id="A0A2U1PX44"/>
<dbReference type="Proteomes" id="UP000245207">
    <property type="component" value="Unassembled WGS sequence"/>
</dbReference>
<accession>A0A2U1PX44</accession>
<evidence type="ECO:0000313" key="1">
    <source>
        <dbReference type="EMBL" id="PWA90302.1"/>
    </source>
</evidence>
<dbReference type="PANTHER" id="PTHR47165">
    <property type="entry name" value="OS03G0429900 PROTEIN"/>
    <property type="match status" value="1"/>
</dbReference>
<dbReference type="InterPro" id="IPR012340">
    <property type="entry name" value="NA-bd_OB-fold"/>
</dbReference>
<comment type="caution">
    <text evidence="1">The sequence shown here is derived from an EMBL/GenBank/DDBJ whole genome shotgun (WGS) entry which is preliminary data.</text>
</comment>
<keyword evidence="1" id="KW-0238">DNA-binding</keyword>
<protein>
    <submittedName>
        <fullName evidence="1">Replication protein A 70 kDa DNA-binding subunit</fullName>
    </submittedName>
</protein>
<reference evidence="1 2" key="1">
    <citation type="journal article" date="2018" name="Mol. Plant">
        <title>The genome of Artemisia annua provides insight into the evolution of Asteraceae family and artemisinin biosynthesis.</title>
        <authorList>
            <person name="Shen Q."/>
            <person name="Zhang L."/>
            <person name="Liao Z."/>
            <person name="Wang S."/>
            <person name="Yan T."/>
            <person name="Shi P."/>
            <person name="Liu M."/>
            <person name="Fu X."/>
            <person name="Pan Q."/>
            <person name="Wang Y."/>
            <person name="Lv Z."/>
            <person name="Lu X."/>
            <person name="Zhang F."/>
            <person name="Jiang W."/>
            <person name="Ma Y."/>
            <person name="Chen M."/>
            <person name="Hao X."/>
            <person name="Li L."/>
            <person name="Tang Y."/>
            <person name="Lv G."/>
            <person name="Zhou Y."/>
            <person name="Sun X."/>
            <person name="Brodelius P.E."/>
            <person name="Rose J.K.C."/>
            <person name="Tang K."/>
        </authorList>
    </citation>
    <scope>NUCLEOTIDE SEQUENCE [LARGE SCALE GENOMIC DNA]</scope>
    <source>
        <strain evidence="2">cv. Huhao1</strain>
        <tissue evidence="1">Leaf</tissue>
    </source>
</reference>
<dbReference type="PANTHER" id="PTHR47165:SF4">
    <property type="entry name" value="OS03G0429900 PROTEIN"/>
    <property type="match status" value="1"/>
</dbReference>
<dbReference type="Gene3D" id="2.40.50.140">
    <property type="entry name" value="Nucleic acid-binding proteins"/>
    <property type="match status" value="2"/>
</dbReference>
<dbReference type="EMBL" id="PKPP01000640">
    <property type="protein sequence ID" value="PWA90302.1"/>
    <property type="molecule type" value="Genomic_DNA"/>
</dbReference>
<keyword evidence="2" id="KW-1185">Reference proteome</keyword>